<dbReference type="GO" id="GO:0005829">
    <property type="term" value="C:cytosol"/>
    <property type="evidence" value="ECO:0007669"/>
    <property type="project" value="TreeGrafter"/>
</dbReference>
<accession>A0A086AVG0</accession>
<evidence type="ECO:0000256" key="1">
    <source>
        <dbReference type="ARBA" id="ARBA00006252"/>
    </source>
</evidence>
<proteinExistence type="inferred from homology"/>
<dbReference type="AlphaFoldDB" id="A0A086AVG0"/>
<dbReference type="PANTHER" id="PTHR10204">
    <property type="entry name" value="NAD P H OXIDOREDUCTASE-RELATED"/>
    <property type="match status" value="1"/>
</dbReference>
<dbReference type="OrthoDB" id="652200at2"/>
<dbReference type="RefSeq" id="WP_034686573.1">
    <property type="nucleotide sequence ID" value="NZ_CP023049.2"/>
</dbReference>
<dbReference type="eggNOG" id="COG2249">
    <property type="taxonomic scope" value="Bacteria"/>
</dbReference>
<dbReference type="PANTHER" id="PTHR10204:SF34">
    <property type="entry name" value="NAD(P)H DEHYDROGENASE [QUINONE] 1 ISOFORM 1"/>
    <property type="match status" value="1"/>
</dbReference>
<organism evidence="4 5">
    <name type="scientific">Chryseobacterium piperi</name>
    <dbReference type="NCBI Taxonomy" id="558152"/>
    <lineage>
        <taxon>Bacteria</taxon>
        <taxon>Pseudomonadati</taxon>
        <taxon>Bacteroidota</taxon>
        <taxon>Flavobacteriia</taxon>
        <taxon>Flavobacteriales</taxon>
        <taxon>Weeksellaceae</taxon>
        <taxon>Chryseobacterium group</taxon>
        <taxon>Chryseobacterium</taxon>
    </lineage>
</organism>
<gene>
    <name evidence="4" type="ORF">IQ37_15585</name>
</gene>
<dbReference type="KEGG" id="cpip:CJF12_05165"/>
<feature type="domain" description="Flavodoxin-like fold" evidence="3">
    <location>
        <begin position="5"/>
        <end position="180"/>
    </location>
</feature>
<reference evidence="4 5" key="1">
    <citation type="submission" date="2014-07" db="EMBL/GenBank/DDBJ databases">
        <title>Genome of Chryseobacterium piperi CTM.</title>
        <authorList>
            <person name="Pipes S.E."/>
            <person name="Stropko S.J."/>
            <person name="Newman J.D."/>
        </authorList>
    </citation>
    <scope>NUCLEOTIDE SEQUENCE [LARGE SCALE GENOMIC DNA]</scope>
    <source>
        <strain evidence="4 5">CTM</strain>
    </source>
</reference>
<protein>
    <recommendedName>
        <fullName evidence="3">Flavodoxin-like fold domain-containing protein</fullName>
    </recommendedName>
</protein>
<evidence type="ECO:0000313" key="5">
    <source>
        <dbReference type="Proteomes" id="UP000028709"/>
    </source>
</evidence>
<dbReference type="GO" id="GO:0003955">
    <property type="term" value="F:NAD(P)H dehydrogenase (quinone) activity"/>
    <property type="evidence" value="ECO:0007669"/>
    <property type="project" value="TreeGrafter"/>
</dbReference>
<evidence type="ECO:0000259" key="3">
    <source>
        <dbReference type="Pfam" id="PF02525"/>
    </source>
</evidence>
<dbReference type="InterPro" id="IPR003680">
    <property type="entry name" value="Flavodoxin_fold"/>
</dbReference>
<evidence type="ECO:0000313" key="4">
    <source>
        <dbReference type="EMBL" id="KFF20674.1"/>
    </source>
</evidence>
<sequence length="201" mass="22855">METQNVLVINGHPDKISFNEEIAQTYLKEMEELGIKATYLPLRDLNFDPNLKYGYRVVSQLEPDLEHAIGLIKRSTHIVWIHPLWWFGLPAMMKGFIDRTFLPGVGFKYIDGKLKPLFTEKSARIISTGDGDAETYEKVFHNSGIVQLKTGILEFTGMEPVSVNYIESLIEKTPEEIVAYLDVVKAAAQEDFEMITNKVMA</sequence>
<dbReference type="STRING" id="558152.IQ37_15585"/>
<comment type="similarity">
    <text evidence="1">Belongs to the NAD(P)H dehydrogenase (quinone) family.</text>
</comment>
<name>A0A086AVG0_9FLAO</name>
<dbReference type="SUPFAM" id="SSF52218">
    <property type="entry name" value="Flavoproteins"/>
    <property type="match status" value="1"/>
</dbReference>
<dbReference type="Proteomes" id="UP000028709">
    <property type="component" value="Unassembled WGS sequence"/>
</dbReference>
<keyword evidence="2" id="KW-0560">Oxidoreductase</keyword>
<dbReference type="InterPro" id="IPR029039">
    <property type="entry name" value="Flavoprotein-like_sf"/>
</dbReference>
<evidence type="ECO:0000256" key="2">
    <source>
        <dbReference type="ARBA" id="ARBA00023002"/>
    </source>
</evidence>
<comment type="caution">
    <text evidence="4">The sequence shown here is derived from an EMBL/GenBank/DDBJ whole genome shotgun (WGS) entry which is preliminary data.</text>
</comment>
<dbReference type="InterPro" id="IPR051545">
    <property type="entry name" value="NAD(P)H_dehydrogenase_qn"/>
</dbReference>
<keyword evidence="5" id="KW-1185">Reference proteome</keyword>
<dbReference type="EMBL" id="JPRJ01000036">
    <property type="protein sequence ID" value="KFF20674.1"/>
    <property type="molecule type" value="Genomic_DNA"/>
</dbReference>
<dbReference type="Gene3D" id="3.40.50.360">
    <property type="match status" value="1"/>
</dbReference>
<dbReference type="Pfam" id="PF02525">
    <property type="entry name" value="Flavodoxin_2"/>
    <property type="match status" value="1"/>
</dbReference>